<dbReference type="Proteomes" id="UP000597444">
    <property type="component" value="Unassembled WGS sequence"/>
</dbReference>
<dbReference type="PROSITE" id="PS50943">
    <property type="entry name" value="HTH_CROC1"/>
    <property type="match status" value="1"/>
</dbReference>
<accession>A0A8J3INA5</accession>
<dbReference type="AlphaFoldDB" id="A0A8J3INA5"/>
<dbReference type="EMBL" id="BNJK01000001">
    <property type="protein sequence ID" value="GHO97203.1"/>
    <property type="molecule type" value="Genomic_DNA"/>
</dbReference>
<dbReference type="InterPro" id="IPR001387">
    <property type="entry name" value="Cro/C1-type_HTH"/>
</dbReference>
<feature type="region of interest" description="Disordered" evidence="1">
    <location>
        <begin position="64"/>
        <end position="89"/>
    </location>
</feature>
<dbReference type="CDD" id="cd00093">
    <property type="entry name" value="HTH_XRE"/>
    <property type="match status" value="1"/>
</dbReference>
<feature type="domain" description="HTH cro/C1-type" evidence="3">
    <location>
        <begin position="7"/>
        <end position="61"/>
    </location>
</feature>
<reference evidence="4" key="1">
    <citation type="submission" date="2020-10" db="EMBL/GenBank/DDBJ databases">
        <title>Taxonomic study of unclassified bacteria belonging to the class Ktedonobacteria.</title>
        <authorList>
            <person name="Yabe S."/>
            <person name="Wang C.M."/>
            <person name="Zheng Y."/>
            <person name="Sakai Y."/>
            <person name="Cavaletti L."/>
            <person name="Monciardini P."/>
            <person name="Donadio S."/>
        </authorList>
    </citation>
    <scope>NUCLEOTIDE SEQUENCE</scope>
    <source>
        <strain evidence="4">ID150040</strain>
    </source>
</reference>
<dbReference type="Pfam" id="PF01381">
    <property type="entry name" value="HTH_3"/>
    <property type="match status" value="1"/>
</dbReference>
<dbReference type="RefSeq" id="WP_220207781.1">
    <property type="nucleotide sequence ID" value="NZ_BNJK01000001.1"/>
</dbReference>
<gene>
    <name evidence="4" type="ORF">KSF_072510</name>
</gene>
<comment type="caution">
    <text evidence="4">The sequence shown here is derived from an EMBL/GenBank/DDBJ whole genome shotgun (WGS) entry which is preliminary data.</text>
</comment>
<evidence type="ECO:0000313" key="4">
    <source>
        <dbReference type="EMBL" id="GHO97203.1"/>
    </source>
</evidence>
<dbReference type="SMART" id="SM00530">
    <property type="entry name" value="HTH_XRE"/>
    <property type="match status" value="1"/>
</dbReference>
<evidence type="ECO:0000256" key="2">
    <source>
        <dbReference type="SAM" id="Phobius"/>
    </source>
</evidence>
<evidence type="ECO:0000259" key="3">
    <source>
        <dbReference type="PROSITE" id="PS50943"/>
    </source>
</evidence>
<keyword evidence="2" id="KW-1133">Transmembrane helix</keyword>
<feature type="region of interest" description="Disordered" evidence="1">
    <location>
        <begin position="166"/>
        <end position="190"/>
    </location>
</feature>
<protein>
    <recommendedName>
        <fullName evidence="3">HTH cro/C1-type domain-containing protein</fullName>
    </recommendedName>
</protein>
<dbReference type="SUPFAM" id="SSF47413">
    <property type="entry name" value="lambda repressor-like DNA-binding domains"/>
    <property type="match status" value="1"/>
</dbReference>
<sequence>MAQNYRLKQARELRGWSQAKVAELIGTDATTVSRWERGIFSPTPYFREKLCVLFEKNAEELGLLETSQPSQQPEHTTGTARTAGAEPQKVASPSDDIFAYILESASQDHQAYMLWEYAYVQALRGQYDEAQQLGEASLNVFEQSGHPNAAAIRAWLLQHDLLSPRSPSTGDLAHDTPPRPKSPQEKPAKSRFPWGGVGVLLAILIVATAAFSGFSYYQSHFSPTPRVSLNASQQHQTTSYVSLSEFSATPIVQPTAAFTPVPSPTQAVATQTASTSSTTLAVLSPSQLTSHICQPDSQMFRCTLTLSVSGSSQEVFAWRASSRGIIAQINPTSGQITADQPYQIIVYINQASTQHGSLDFSLHAPVSGDTASASASWQ</sequence>
<keyword evidence="5" id="KW-1185">Reference proteome</keyword>
<feature type="transmembrane region" description="Helical" evidence="2">
    <location>
        <begin position="194"/>
        <end position="217"/>
    </location>
</feature>
<keyword evidence="2" id="KW-0812">Transmembrane</keyword>
<feature type="compositionally biased region" description="Polar residues" evidence="1">
    <location>
        <begin position="65"/>
        <end position="80"/>
    </location>
</feature>
<dbReference type="InterPro" id="IPR010982">
    <property type="entry name" value="Lambda_DNA-bd_dom_sf"/>
</dbReference>
<organism evidence="4 5">
    <name type="scientific">Reticulibacter mediterranei</name>
    <dbReference type="NCBI Taxonomy" id="2778369"/>
    <lineage>
        <taxon>Bacteria</taxon>
        <taxon>Bacillati</taxon>
        <taxon>Chloroflexota</taxon>
        <taxon>Ktedonobacteria</taxon>
        <taxon>Ktedonobacterales</taxon>
        <taxon>Reticulibacteraceae</taxon>
        <taxon>Reticulibacter</taxon>
    </lineage>
</organism>
<evidence type="ECO:0000256" key="1">
    <source>
        <dbReference type="SAM" id="MobiDB-lite"/>
    </source>
</evidence>
<name>A0A8J3INA5_9CHLR</name>
<keyword evidence="2" id="KW-0472">Membrane</keyword>
<proteinExistence type="predicted"/>
<dbReference type="Gene3D" id="1.10.260.40">
    <property type="entry name" value="lambda repressor-like DNA-binding domains"/>
    <property type="match status" value="1"/>
</dbReference>
<feature type="compositionally biased region" description="Basic and acidic residues" evidence="1">
    <location>
        <begin position="172"/>
        <end position="188"/>
    </location>
</feature>
<evidence type="ECO:0000313" key="5">
    <source>
        <dbReference type="Proteomes" id="UP000597444"/>
    </source>
</evidence>
<dbReference type="GO" id="GO:0003677">
    <property type="term" value="F:DNA binding"/>
    <property type="evidence" value="ECO:0007669"/>
    <property type="project" value="InterPro"/>
</dbReference>